<evidence type="ECO:0000313" key="2">
    <source>
        <dbReference type="Proteomes" id="UP001596549"/>
    </source>
</evidence>
<dbReference type="Proteomes" id="UP001596549">
    <property type="component" value="Unassembled WGS sequence"/>
</dbReference>
<keyword evidence="2" id="KW-1185">Reference proteome</keyword>
<proteinExistence type="predicted"/>
<comment type="caution">
    <text evidence="1">The sequence shown here is derived from an EMBL/GenBank/DDBJ whole genome shotgun (WGS) entry which is preliminary data.</text>
</comment>
<dbReference type="RefSeq" id="WP_379745160.1">
    <property type="nucleotide sequence ID" value="NZ_JBHTCP010000002.1"/>
</dbReference>
<dbReference type="EMBL" id="JBHTCP010000002">
    <property type="protein sequence ID" value="MFC7370252.1"/>
    <property type="molecule type" value="Genomic_DNA"/>
</dbReference>
<protein>
    <submittedName>
        <fullName evidence="1">Uncharacterized protein</fullName>
    </submittedName>
</protein>
<reference evidence="2" key="1">
    <citation type="journal article" date="2019" name="Int. J. Syst. Evol. Microbiol.">
        <title>The Global Catalogue of Microorganisms (GCM) 10K type strain sequencing project: providing services to taxonomists for standard genome sequencing and annotation.</title>
        <authorList>
            <consortium name="The Broad Institute Genomics Platform"/>
            <consortium name="The Broad Institute Genome Sequencing Center for Infectious Disease"/>
            <person name="Wu L."/>
            <person name="Ma J."/>
        </authorList>
    </citation>
    <scope>NUCLEOTIDE SEQUENCE [LARGE SCALE GENOMIC DNA]</scope>
    <source>
        <strain evidence="2">NBRC 106396</strain>
    </source>
</reference>
<name>A0ABW2NLS4_9BACL</name>
<sequence length="69" mass="8259">MIPKPKRYHFMYRGRSKLSGEVTIQFMDFHGGCIVRCTIDDLKKSDDELLKADARLQWRRISESRIREE</sequence>
<gene>
    <name evidence="1" type="ORF">ACFQPF_00990</name>
</gene>
<evidence type="ECO:0000313" key="1">
    <source>
        <dbReference type="EMBL" id="MFC7370252.1"/>
    </source>
</evidence>
<organism evidence="1 2">
    <name type="scientific">Fictibacillus iocasae</name>
    <dbReference type="NCBI Taxonomy" id="2715437"/>
    <lineage>
        <taxon>Bacteria</taxon>
        <taxon>Bacillati</taxon>
        <taxon>Bacillota</taxon>
        <taxon>Bacilli</taxon>
        <taxon>Bacillales</taxon>
        <taxon>Fictibacillaceae</taxon>
        <taxon>Fictibacillus</taxon>
    </lineage>
</organism>
<accession>A0ABW2NLS4</accession>